<dbReference type="Gene3D" id="3.40.50.300">
    <property type="entry name" value="P-loop containing nucleotide triphosphate hydrolases"/>
    <property type="match status" value="1"/>
</dbReference>
<protein>
    <submittedName>
        <fullName evidence="4">Class 3 adenylate cyclase/tetratricopeptide (TPR) repeat protein</fullName>
    </submittedName>
</protein>
<organism evidence="4 5">
    <name type="scientific">Mesorhizobium shonense</name>
    <dbReference type="NCBI Taxonomy" id="1209948"/>
    <lineage>
        <taxon>Bacteria</taxon>
        <taxon>Pseudomonadati</taxon>
        <taxon>Pseudomonadota</taxon>
        <taxon>Alphaproteobacteria</taxon>
        <taxon>Hyphomicrobiales</taxon>
        <taxon>Phyllobacteriaceae</taxon>
        <taxon>Mesorhizobium</taxon>
    </lineage>
</organism>
<dbReference type="InterPro" id="IPR027417">
    <property type="entry name" value="P-loop_NTPase"/>
</dbReference>
<dbReference type="InterPro" id="IPR029787">
    <property type="entry name" value="Nucleotide_cyclase"/>
</dbReference>
<name>A0ABV2HUU7_9HYPH</name>
<keyword evidence="1" id="KW-0547">Nucleotide-binding</keyword>
<dbReference type="SMART" id="SM00044">
    <property type="entry name" value="CYCc"/>
    <property type="match status" value="1"/>
</dbReference>
<evidence type="ECO:0000313" key="4">
    <source>
        <dbReference type="EMBL" id="MET3594386.1"/>
    </source>
</evidence>
<keyword evidence="2" id="KW-0067">ATP-binding</keyword>
<proteinExistence type="predicted"/>
<dbReference type="EMBL" id="JBEPLM010000007">
    <property type="protein sequence ID" value="MET3594386.1"/>
    <property type="molecule type" value="Genomic_DNA"/>
</dbReference>
<dbReference type="SUPFAM" id="SSF48452">
    <property type="entry name" value="TPR-like"/>
    <property type="match status" value="2"/>
</dbReference>
<gene>
    <name evidence="4" type="ORF">ABID26_003794</name>
</gene>
<dbReference type="InterPro" id="IPR041664">
    <property type="entry name" value="AAA_16"/>
</dbReference>
<dbReference type="CDD" id="cd07302">
    <property type="entry name" value="CHD"/>
    <property type="match status" value="1"/>
</dbReference>
<dbReference type="Gene3D" id="1.25.40.10">
    <property type="entry name" value="Tetratricopeptide repeat domain"/>
    <property type="match status" value="1"/>
</dbReference>
<dbReference type="PANTHER" id="PTHR16305:SF28">
    <property type="entry name" value="GUANYLATE CYCLASE DOMAIN-CONTAINING PROTEIN"/>
    <property type="match status" value="1"/>
</dbReference>
<dbReference type="Pfam" id="PF00211">
    <property type="entry name" value="Guanylate_cyc"/>
    <property type="match status" value="1"/>
</dbReference>
<dbReference type="PANTHER" id="PTHR16305">
    <property type="entry name" value="TESTICULAR SOLUBLE ADENYLYL CYCLASE"/>
    <property type="match status" value="1"/>
</dbReference>
<sequence length="1138" mass="125084">MQFHDVEDRVDDFTRRPGAWSRVHTVRHKRLGQSPFGVSNVRHRGYDVAGSTSWFQEGFDNLWSRTNPGHKPLSRDGHSQVYKLETLHMRCPRCRFENGVGMRFCGNCGAPLTNVPSPLSDAATLASAERRQITVVFCDIVGSTALSEQLDPEDLRDLFATYRSTCDEVVRHCGGWIASYFGDGLLIYFGYPGAGDDDPVMAVRAAIEIISRFQQRSAEMVDCAGASLQVRIGIHTGLVVAGDLPSGSEREIYSIVGETPNLAARLQALAAPQTVLISDATYALVKHRFECRALGERHVKGISRPIRVYVPLVESAFTWQDAFEVRNLTPLVGRTRELAHLREGWERVLQGKGQVALICGDPGFGKSRLVHAFHASIADEHSMLACNCMPHSSDSAFLPIIDLLHRHLAITSSDGAAERLAKLETSLKQSPFRVEEALPLIASLLSLPTPAGLDTTNLLPRRRRERTIEILLAWLLRETERRPVILVVEDLHWADPSTLDVIKQLLQLVPTAKLFLLLTFRKEFVQPWVDPSYAMRFTLSRLSSGDTNEIIANLTKGTELSPALLSQLIERADGVPLFVEELTKTVIESAQATESAATPALLDETAIPVTLRDSLMARLDRLNSIKATAQIAATLGREFPFELLKAVTLASETELLSALSQLVDRQILLQRGIPPQASYSFKHALIQEAAYQSLLRSSRRRYHLRAAEALVDQFPDFAERQPELIAGHLNLAGDTERAINYWQTAGERALSRYTNLEAEAHFRKALAAIMSLPSSRQRQQQEASLLIGLGTALTAIRGWAASEAEHIYARARLLCQTIGDTPQLAAALRGLQSYYQVRGPVQAAREIGEQLLEVADRGNDRSIRVEARRALGWCLFCLGEFTASRKQLEAAIGDYDPALSPRNVVAYGSDAGVAGLANLAWLEWCVGNSECAVERSREAIRLAETLAHPLSLTYALCMSAAVHQGLRQPEIAEELATSTVAIATENNLLYWMSWGTILRGWAVAEQGSTDAGINILNEGIEAYAATGAELFRGYALGLLAEACGKAGKPSEGLRHINQAVVSSTAVNVHFFDAELYRIKAALLLQSGSAPKAATEALERAVETARSQGAKMLELRALNELVQLRRRAGRSEAYGPSDD</sequence>
<dbReference type="PROSITE" id="PS50125">
    <property type="entry name" value="GUANYLATE_CYCLASE_2"/>
    <property type="match status" value="1"/>
</dbReference>
<dbReference type="InterPro" id="IPR001054">
    <property type="entry name" value="A/G_cyclase"/>
</dbReference>
<comment type="caution">
    <text evidence="4">The sequence shown here is derived from an EMBL/GenBank/DDBJ whole genome shotgun (WGS) entry which is preliminary data.</text>
</comment>
<evidence type="ECO:0000313" key="5">
    <source>
        <dbReference type="Proteomes" id="UP001549036"/>
    </source>
</evidence>
<accession>A0ABV2HUU7</accession>
<dbReference type="Gene3D" id="3.30.70.1230">
    <property type="entry name" value="Nucleotide cyclase"/>
    <property type="match status" value="1"/>
</dbReference>
<keyword evidence="5" id="KW-1185">Reference proteome</keyword>
<dbReference type="RefSeq" id="WP_354416033.1">
    <property type="nucleotide sequence ID" value="NZ_JBEPLM010000007.1"/>
</dbReference>
<reference evidence="4 5" key="1">
    <citation type="submission" date="2024-06" db="EMBL/GenBank/DDBJ databases">
        <title>Genomic Encyclopedia of Type Strains, Phase IV (KMG-IV): sequencing the most valuable type-strain genomes for metagenomic binning, comparative biology and taxonomic classification.</title>
        <authorList>
            <person name="Goeker M."/>
        </authorList>
    </citation>
    <scope>NUCLEOTIDE SEQUENCE [LARGE SCALE GENOMIC DNA]</scope>
    <source>
        <strain evidence="4 5">DSM 29846</strain>
    </source>
</reference>
<evidence type="ECO:0000259" key="3">
    <source>
        <dbReference type="PROSITE" id="PS50125"/>
    </source>
</evidence>
<dbReference type="Pfam" id="PF13191">
    <property type="entry name" value="AAA_16"/>
    <property type="match status" value="1"/>
</dbReference>
<feature type="domain" description="Guanylate cyclase" evidence="3">
    <location>
        <begin position="134"/>
        <end position="267"/>
    </location>
</feature>
<dbReference type="InterPro" id="IPR011990">
    <property type="entry name" value="TPR-like_helical_dom_sf"/>
</dbReference>
<evidence type="ECO:0000256" key="1">
    <source>
        <dbReference type="ARBA" id="ARBA00022741"/>
    </source>
</evidence>
<dbReference type="SUPFAM" id="SSF55073">
    <property type="entry name" value="Nucleotide cyclase"/>
    <property type="match status" value="1"/>
</dbReference>
<dbReference type="SUPFAM" id="SSF52540">
    <property type="entry name" value="P-loop containing nucleoside triphosphate hydrolases"/>
    <property type="match status" value="1"/>
</dbReference>
<evidence type="ECO:0000256" key="2">
    <source>
        <dbReference type="ARBA" id="ARBA00022840"/>
    </source>
</evidence>
<dbReference type="Proteomes" id="UP001549036">
    <property type="component" value="Unassembled WGS sequence"/>
</dbReference>